<keyword evidence="2" id="KW-1185">Reference proteome</keyword>
<dbReference type="AlphaFoldDB" id="A0AAQ3K510"/>
<evidence type="ECO:0000313" key="1">
    <source>
        <dbReference type="EMBL" id="WOL02035.1"/>
    </source>
</evidence>
<reference evidence="1 2" key="1">
    <citation type="submission" date="2023-10" db="EMBL/GenBank/DDBJ databases">
        <title>Chromosome-scale genome assembly provides insights into flower coloration mechanisms of Canna indica.</title>
        <authorList>
            <person name="Li C."/>
        </authorList>
    </citation>
    <scope>NUCLEOTIDE SEQUENCE [LARGE SCALE GENOMIC DNA]</scope>
    <source>
        <tissue evidence="1">Flower</tissue>
    </source>
</reference>
<organism evidence="1 2">
    <name type="scientific">Canna indica</name>
    <name type="common">Indian-shot</name>
    <dbReference type="NCBI Taxonomy" id="4628"/>
    <lineage>
        <taxon>Eukaryota</taxon>
        <taxon>Viridiplantae</taxon>
        <taxon>Streptophyta</taxon>
        <taxon>Embryophyta</taxon>
        <taxon>Tracheophyta</taxon>
        <taxon>Spermatophyta</taxon>
        <taxon>Magnoliopsida</taxon>
        <taxon>Liliopsida</taxon>
        <taxon>Zingiberales</taxon>
        <taxon>Cannaceae</taxon>
        <taxon>Canna</taxon>
    </lineage>
</organism>
<sequence length="170" mass="19171">MENATRNVRAHYSFFCNQQATAGLAPSFPLFLSREVISPLSPQSTGSTDALCCLYSMSMAKEDFCLPSEFLCDDFFLSHEDEDRRDEAGFTEACFADEFAMNFCFLREMEEEETYVAGLTRQMADRYVLHHGGRPPLAAFSATSPDLTRQQLMQSAQVGRPRSNPRVSNH</sequence>
<protein>
    <submittedName>
        <fullName evidence="1">Uncharacterized protein</fullName>
    </submittedName>
</protein>
<evidence type="ECO:0000313" key="2">
    <source>
        <dbReference type="Proteomes" id="UP001327560"/>
    </source>
</evidence>
<proteinExistence type="predicted"/>
<dbReference type="EMBL" id="CP136892">
    <property type="protein sequence ID" value="WOL02035.1"/>
    <property type="molecule type" value="Genomic_DNA"/>
</dbReference>
<accession>A0AAQ3K510</accession>
<name>A0AAQ3K510_9LILI</name>
<gene>
    <name evidence="1" type="ORF">Cni_G10754</name>
</gene>
<dbReference type="Proteomes" id="UP001327560">
    <property type="component" value="Chromosome 3"/>
</dbReference>